<reference evidence="1 2" key="1">
    <citation type="submission" date="2015-04" db="EMBL/GenBank/DDBJ databases">
        <authorList>
            <person name="Syromyatnikov M.Y."/>
            <person name="Popov V.N."/>
        </authorList>
    </citation>
    <scope>NUCLEOTIDE SEQUENCE [LARGE SCALE GENOMIC DNA]</scope>
</reference>
<evidence type="ECO:0000313" key="1">
    <source>
        <dbReference type="EMBL" id="CRK88758.1"/>
    </source>
</evidence>
<evidence type="ECO:0000313" key="2">
    <source>
        <dbReference type="Proteomes" id="UP000183832"/>
    </source>
</evidence>
<name>A0A1J1HQK5_9DIPT</name>
<gene>
    <name evidence="1" type="ORF">CLUMA_CG002886</name>
</gene>
<dbReference type="EMBL" id="CVRI01000010">
    <property type="protein sequence ID" value="CRK88758.1"/>
    <property type="molecule type" value="Genomic_DNA"/>
</dbReference>
<dbReference type="Proteomes" id="UP000183832">
    <property type="component" value="Unassembled WGS sequence"/>
</dbReference>
<dbReference type="AlphaFoldDB" id="A0A1J1HQK5"/>
<accession>A0A1J1HQK5</accession>
<organism evidence="1 2">
    <name type="scientific">Clunio marinus</name>
    <dbReference type="NCBI Taxonomy" id="568069"/>
    <lineage>
        <taxon>Eukaryota</taxon>
        <taxon>Metazoa</taxon>
        <taxon>Ecdysozoa</taxon>
        <taxon>Arthropoda</taxon>
        <taxon>Hexapoda</taxon>
        <taxon>Insecta</taxon>
        <taxon>Pterygota</taxon>
        <taxon>Neoptera</taxon>
        <taxon>Endopterygota</taxon>
        <taxon>Diptera</taxon>
        <taxon>Nematocera</taxon>
        <taxon>Chironomoidea</taxon>
        <taxon>Chironomidae</taxon>
        <taxon>Clunio</taxon>
    </lineage>
</organism>
<proteinExistence type="predicted"/>
<sequence length="88" mass="10217">MCSIQALRCEIIKSAQKNASFSTSCPTYHQLGQRALKQIMKYDIIVMTFQSHIYFRYITNVLEMLNKYFCQQHLIHSSPCDVPALTIL</sequence>
<keyword evidence="2" id="KW-1185">Reference proteome</keyword>
<protein>
    <submittedName>
        <fullName evidence="1">CLUMA_CG002886, isoform A</fullName>
    </submittedName>
</protein>